<dbReference type="InterPro" id="IPR016036">
    <property type="entry name" value="Malonyl_transacylase_ACP-bd"/>
</dbReference>
<dbReference type="EMBL" id="VFML01000001">
    <property type="protein sequence ID" value="TQJ03200.1"/>
    <property type="molecule type" value="Genomic_DNA"/>
</dbReference>
<evidence type="ECO:0000256" key="2">
    <source>
        <dbReference type="ARBA" id="ARBA00022553"/>
    </source>
</evidence>
<evidence type="ECO:0000313" key="7">
    <source>
        <dbReference type="Proteomes" id="UP000320876"/>
    </source>
</evidence>
<evidence type="ECO:0000256" key="3">
    <source>
        <dbReference type="ARBA" id="ARBA00022679"/>
    </source>
</evidence>
<feature type="domain" description="Malonyl-CoA:ACP transacylase (MAT)" evidence="5">
    <location>
        <begin position="12"/>
        <end position="309"/>
    </location>
</feature>
<evidence type="ECO:0000259" key="5">
    <source>
        <dbReference type="SMART" id="SM00827"/>
    </source>
</evidence>
<evidence type="ECO:0000256" key="4">
    <source>
        <dbReference type="ARBA" id="ARBA00023315"/>
    </source>
</evidence>
<keyword evidence="2" id="KW-0597">Phosphoprotein</keyword>
<evidence type="ECO:0000313" key="6">
    <source>
        <dbReference type="EMBL" id="TQJ03200.1"/>
    </source>
</evidence>
<organism evidence="6 7">
    <name type="scientific">Amycolatopsis cihanbeyliensis</name>
    <dbReference type="NCBI Taxonomy" id="1128664"/>
    <lineage>
        <taxon>Bacteria</taxon>
        <taxon>Bacillati</taxon>
        <taxon>Actinomycetota</taxon>
        <taxon>Actinomycetes</taxon>
        <taxon>Pseudonocardiales</taxon>
        <taxon>Pseudonocardiaceae</taxon>
        <taxon>Amycolatopsis</taxon>
    </lineage>
</organism>
<dbReference type="InterPro" id="IPR050091">
    <property type="entry name" value="PKS_NRPS_Biosynth_Enz"/>
</dbReference>
<dbReference type="FunFam" id="3.40.366.10:FF:000002">
    <property type="entry name" value="Probable polyketide synthase 2"/>
    <property type="match status" value="1"/>
</dbReference>
<reference evidence="6 7" key="1">
    <citation type="submission" date="2019-06" db="EMBL/GenBank/DDBJ databases">
        <title>Sequencing the genomes of 1000 actinobacteria strains.</title>
        <authorList>
            <person name="Klenk H.-P."/>
        </authorList>
    </citation>
    <scope>NUCLEOTIDE SEQUENCE [LARGE SCALE GENOMIC DNA]</scope>
    <source>
        <strain evidence="6 7">DSM 45679</strain>
    </source>
</reference>
<dbReference type="GO" id="GO:0006633">
    <property type="term" value="P:fatty acid biosynthetic process"/>
    <property type="evidence" value="ECO:0007669"/>
    <property type="project" value="TreeGrafter"/>
</dbReference>
<dbReference type="Gene3D" id="3.30.70.3290">
    <property type="match status" value="1"/>
</dbReference>
<dbReference type="PANTHER" id="PTHR43775:SF37">
    <property type="entry name" value="SI:DKEY-61P9.11"/>
    <property type="match status" value="1"/>
</dbReference>
<dbReference type="AlphaFoldDB" id="A0A542DJE8"/>
<dbReference type="GO" id="GO:0071770">
    <property type="term" value="P:DIM/DIP cell wall layer assembly"/>
    <property type="evidence" value="ECO:0007669"/>
    <property type="project" value="TreeGrafter"/>
</dbReference>
<dbReference type="GO" id="GO:0005886">
    <property type="term" value="C:plasma membrane"/>
    <property type="evidence" value="ECO:0007669"/>
    <property type="project" value="TreeGrafter"/>
</dbReference>
<dbReference type="InterPro" id="IPR001227">
    <property type="entry name" value="Ac_transferase_dom_sf"/>
</dbReference>
<evidence type="ECO:0000256" key="1">
    <source>
        <dbReference type="ARBA" id="ARBA00022450"/>
    </source>
</evidence>
<keyword evidence="4" id="KW-0012">Acyltransferase</keyword>
<dbReference type="GO" id="GO:0005737">
    <property type="term" value="C:cytoplasm"/>
    <property type="evidence" value="ECO:0007669"/>
    <property type="project" value="TreeGrafter"/>
</dbReference>
<gene>
    <name evidence="6" type="ORF">FB471_2951</name>
</gene>
<protein>
    <submittedName>
        <fullName evidence="6">Acyl transferase family protein</fullName>
    </submittedName>
</protein>
<dbReference type="InterPro" id="IPR016035">
    <property type="entry name" value="Acyl_Trfase/lysoPLipase"/>
</dbReference>
<dbReference type="InterPro" id="IPR014043">
    <property type="entry name" value="Acyl_transferase_dom"/>
</dbReference>
<dbReference type="PANTHER" id="PTHR43775">
    <property type="entry name" value="FATTY ACID SYNTHASE"/>
    <property type="match status" value="1"/>
</dbReference>
<dbReference type="Pfam" id="PF00698">
    <property type="entry name" value="Acyl_transf_1"/>
    <property type="match status" value="1"/>
</dbReference>
<keyword evidence="3 6" id="KW-0808">Transferase</keyword>
<dbReference type="RefSeq" id="WP_141998742.1">
    <property type="nucleotide sequence ID" value="NZ_VFML01000001.1"/>
</dbReference>
<comment type="caution">
    <text evidence="6">The sequence shown here is derived from an EMBL/GenBank/DDBJ whole genome shotgun (WGS) entry which is preliminary data.</text>
</comment>
<dbReference type="SUPFAM" id="SSF52151">
    <property type="entry name" value="FabD/lysophospholipase-like"/>
    <property type="match status" value="1"/>
</dbReference>
<dbReference type="Proteomes" id="UP000320876">
    <property type="component" value="Unassembled WGS sequence"/>
</dbReference>
<accession>A0A542DJE8</accession>
<dbReference type="SMART" id="SM00827">
    <property type="entry name" value="PKS_AT"/>
    <property type="match status" value="1"/>
</dbReference>
<sequence length="354" mass="38448">MSHDHAPLLAFVFAGQGAQWFGMGRQLLRTEPAFDAAMRECDQAMRRHVDFSVLEQLMLDEPESRLREIDVLQPTMVSLQIALAALWRDWGVRPDAVVGHSMGEIAAAHVAGALSLADAATIACRRSALLRRISGEGALAVTELSESEAGELAAAGGGRVSVAGCNSPSSTVLAGDLAALEDIVRTLEERDVFCKVIRNTVASHSHYVDKLRDDLHEALAGLRPGRAEVAMYSTATLDLLSGPELTASYWMRNLRRPVQFARAVGVLAERGHGTFLEISPHPVLLTAVRQCLTHDGRTGETLASGRRDGERESLAQSRARLIELGHARPAPRPRAEPRLTPYQAALYDAVFARR</sequence>
<proteinExistence type="predicted"/>
<keyword evidence="7" id="KW-1185">Reference proteome</keyword>
<keyword evidence="1" id="KW-0596">Phosphopantetheine</keyword>
<dbReference type="Gene3D" id="3.40.366.10">
    <property type="entry name" value="Malonyl-Coenzyme A Acyl Carrier Protein, domain 2"/>
    <property type="match status" value="1"/>
</dbReference>
<dbReference type="GO" id="GO:0004312">
    <property type="term" value="F:fatty acid synthase activity"/>
    <property type="evidence" value="ECO:0007669"/>
    <property type="project" value="TreeGrafter"/>
</dbReference>
<dbReference type="SUPFAM" id="SSF55048">
    <property type="entry name" value="Probable ACP-binding domain of malonyl-CoA ACP transacylase"/>
    <property type="match status" value="1"/>
</dbReference>
<dbReference type="OrthoDB" id="9778690at2"/>
<name>A0A542DJE8_AMYCI</name>